<sequence length="248" mass="27182">MDHDSTDTPVVDRSAGGRWPGHRRAWVTATAITATVAGAIATRARLRNWGATPEEIGSSLPGDDLLTADLASTRAITVGAPCAEVWPWLVQIGQDRGGWYSYDWLENLFGLDIHSTDDLHGEWQHLTAGDIVRATPPGAMGLPEGYAFRVALVDPPHALVLRQRPPEHPWNATWAFVLADDGPDRCRLLVRSRSTRSPGLAGRLSGLVGELLDPVTLLMTRRMLLGIRERAERAHARGLPSSMTRRRV</sequence>
<organism evidence="1 2">
    <name type="scientific">Promicromonospora kroppenstedtii</name>
    <dbReference type="NCBI Taxonomy" id="440482"/>
    <lineage>
        <taxon>Bacteria</taxon>
        <taxon>Bacillati</taxon>
        <taxon>Actinomycetota</taxon>
        <taxon>Actinomycetes</taxon>
        <taxon>Micrococcales</taxon>
        <taxon>Promicromonosporaceae</taxon>
        <taxon>Promicromonospora</taxon>
    </lineage>
</organism>
<dbReference type="EMBL" id="JBIRYI010000001">
    <property type="protein sequence ID" value="MFI2485320.1"/>
    <property type="molecule type" value="Genomic_DNA"/>
</dbReference>
<dbReference type="Proteomes" id="UP001611580">
    <property type="component" value="Unassembled WGS sequence"/>
</dbReference>
<dbReference type="RefSeq" id="WP_397400333.1">
    <property type="nucleotide sequence ID" value="NZ_JBIRYI010000001.1"/>
</dbReference>
<name>A0ABW7XCW1_9MICO</name>
<protein>
    <submittedName>
        <fullName evidence="1">SRPBCC family protein</fullName>
    </submittedName>
</protein>
<dbReference type="SUPFAM" id="SSF55961">
    <property type="entry name" value="Bet v1-like"/>
    <property type="match status" value="1"/>
</dbReference>
<reference evidence="1 2" key="1">
    <citation type="submission" date="2024-10" db="EMBL/GenBank/DDBJ databases">
        <title>The Natural Products Discovery Center: Release of the First 8490 Sequenced Strains for Exploring Actinobacteria Biosynthetic Diversity.</title>
        <authorList>
            <person name="Kalkreuter E."/>
            <person name="Kautsar S.A."/>
            <person name="Yang D."/>
            <person name="Bader C.D."/>
            <person name="Teijaro C.N."/>
            <person name="Fluegel L."/>
            <person name="Davis C.M."/>
            <person name="Simpson J.R."/>
            <person name="Lauterbach L."/>
            <person name="Steele A.D."/>
            <person name="Gui C."/>
            <person name="Meng S."/>
            <person name="Li G."/>
            <person name="Viehrig K."/>
            <person name="Ye F."/>
            <person name="Su P."/>
            <person name="Kiefer A.F."/>
            <person name="Nichols A."/>
            <person name="Cepeda A.J."/>
            <person name="Yan W."/>
            <person name="Fan B."/>
            <person name="Jiang Y."/>
            <person name="Adhikari A."/>
            <person name="Zheng C.-J."/>
            <person name="Schuster L."/>
            <person name="Cowan T.M."/>
            <person name="Smanski M.J."/>
            <person name="Chevrette M.G."/>
            <person name="De Carvalho L.P.S."/>
            <person name="Shen B."/>
        </authorList>
    </citation>
    <scope>NUCLEOTIDE SEQUENCE [LARGE SCALE GENOMIC DNA]</scope>
    <source>
        <strain evidence="1 2">NPDC019481</strain>
    </source>
</reference>
<proteinExistence type="predicted"/>
<evidence type="ECO:0000313" key="2">
    <source>
        <dbReference type="Proteomes" id="UP001611580"/>
    </source>
</evidence>
<keyword evidence="2" id="KW-1185">Reference proteome</keyword>
<comment type="caution">
    <text evidence="1">The sequence shown here is derived from an EMBL/GenBank/DDBJ whole genome shotgun (WGS) entry which is preliminary data.</text>
</comment>
<accession>A0ABW7XCW1</accession>
<gene>
    <name evidence="1" type="ORF">ACH47X_00330</name>
</gene>
<evidence type="ECO:0000313" key="1">
    <source>
        <dbReference type="EMBL" id="MFI2485320.1"/>
    </source>
</evidence>